<comment type="subcellular location">
    <subcellularLocation>
        <location evidence="1">Membrane</location>
        <topology evidence="1">Multi-pass membrane protein</topology>
    </subcellularLocation>
</comment>
<name>A0A3R5X200_9BACT</name>
<dbReference type="Pfam" id="PF05140">
    <property type="entry name" value="ResB"/>
    <property type="match status" value="1"/>
</dbReference>
<reference evidence="8 9" key="1">
    <citation type="submission" date="2019-01" db="EMBL/GenBank/DDBJ databases">
        <title>Geovibrio thiophilus DSM 11263, complete genome.</title>
        <authorList>
            <person name="Spring S."/>
            <person name="Bunk B."/>
            <person name="Sproer C."/>
        </authorList>
    </citation>
    <scope>NUCLEOTIDE SEQUENCE [LARGE SCALE GENOMIC DNA]</scope>
    <source>
        <strain evidence="8 9">DSM 11263</strain>
    </source>
</reference>
<dbReference type="OrthoDB" id="9770923at2"/>
<dbReference type="RefSeq" id="WP_128465803.1">
    <property type="nucleotide sequence ID" value="NZ_CP035108.1"/>
</dbReference>
<dbReference type="GO" id="GO:0016020">
    <property type="term" value="C:membrane"/>
    <property type="evidence" value="ECO:0007669"/>
    <property type="project" value="UniProtKB-SubCell"/>
</dbReference>
<gene>
    <name evidence="8" type="ORF">EP073_03585</name>
</gene>
<dbReference type="AlphaFoldDB" id="A0A3R5X200"/>
<keyword evidence="5 6" id="KW-0472">Membrane</keyword>
<dbReference type="InterPro" id="IPR007816">
    <property type="entry name" value="ResB-like_domain"/>
</dbReference>
<keyword evidence="3" id="KW-0201">Cytochrome c-type biogenesis</keyword>
<evidence type="ECO:0000313" key="9">
    <source>
        <dbReference type="Proteomes" id="UP000287502"/>
    </source>
</evidence>
<feature type="transmembrane region" description="Helical" evidence="6">
    <location>
        <begin position="161"/>
        <end position="182"/>
    </location>
</feature>
<evidence type="ECO:0000313" key="8">
    <source>
        <dbReference type="EMBL" id="QAR32516.1"/>
    </source>
</evidence>
<keyword evidence="4 6" id="KW-1133">Transmembrane helix</keyword>
<dbReference type="Proteomes" id="UP000287502">
    <property type="component" value="Chromosome"/>
</dbReference>
<dbReference type="EMBL" id="CP035108">
    <property type="protein sequence ID" value="QAR32516.1"/>
    <property type="molecule type" value="Genomic_DNA"/>
</dbReference>
<feature type="domain" description="ResB-like" evidence="7">
    <location>
        <begin position="12"/>
        <end position="356"/>
    </location>
</feature>
<feature type="transmembrane region" description="Helical" evidence="6">
    <location>
        <begin position="390"/>
        <end position="408"/>
    </location>
</feature>
<dbReference type="InterPro" id="IPR023494">
    <property type="entry name" value="Cyt_c_bgen_Ccs1/CcsB/ResB"/>
</dbReference>
<dbReference type="PANTHER" id="PTHR31566:SF0">
    <property type="entry name" value="CYTOCHROME C BIOGENESIS PROTEIN CCS1, CHLOROPLASTIC"/>
    <property type="match status" value="1"/>
</dbReference>
<dbReference type="KEGG" id="gtl:EP073_03585"/>
<dbReference type="GO" id="GO:0017004">
    <property type="term" value="P:cytochrome complex assembly"/>
    <property type="evidence" value="ECO:0007669"/>
    <property type="project" value="UniProtKB-KW"/>
</dbReference>
<organism evidence="8 9">
    <name type="scientific">Geovibrio thiophilus</name>
    <dbReference type="NCBI Taxonomy" id="139438"/>
    <lineage>
        <taxon>Bacteria</taxon>
        <taxon>Pseudomonadati</taxon>
        <taxon>Deferribacterota</taxon>
        <taxon>Deferribacteres</taxon>
        <taxon>Deferribacterales</taxon>
        <taxon>Geovibrionaceae</taxon>
        <taxon>Geovibrio</taxon>
    </lineage>
</organism>
<evidence type="ECO:0000256" key="2">
    <source>
        <dbReference type="ARBA" id="ARBA00022692"/>
    </source>
</evidence>
<evidence type="ECO:0000256" key="5">
    <source>
        <dbReference type="ARBA" id="ARBA00023136"/>
    </source>
</evidence>
<evidence type="ECO:0000256" key="6">
    <source>
        <dbReference type="SAM" id="Phobius"/>
    </source>
</evidence>
<evidence type="ECO:0000256" key="1">
    <source>
        <dbReference type="ARBA" id="ARBA00004141"/>
    </source>
</evidence>
<dbReference type="PANTHER" id="PTHR31566">
    <property type="entry name" value="CYTOCHROME C BIOGENESIS PROTEIN CCS1, CHLOROPLASTIC"/>
    <property type="match status" value="1"/>
</dbReference>
<evidence type="ECO:0000256" key="4">
    <source>
        <dbReference type="ARBA" id="ARBA00022989"/>
    </source>
</evidence>
<proteinExistence type="predicted"/>
<keyword evidence="9" id="KW-1185">Reference proteome</keyword>
<accession>A0A3R5X200</accession>
<feature type="transmembrane region" description="Helical" evidence="6">
    <location>
        <begin position="72"/>
        <end position="90"/>
    </location>
</feature>
<evidence type="ECO:0000256" key="3">
    <source>
        <dbReference type="ARBA" id="ARBA00022748"/>
    </source>
</evidence>
<feature type="transmembrane region" description="Helical" evidence="6">
    <location>
        <begin position="12"/>
        <end position="32"/>
    </location>
</feature>
<keyword evidence="2 6" id="KW-0812">Transmembrane</keyword>
<protein>
    <recommendedName>
        <fullName evidence="7">ResB-like domain-containing protein</fullName>
    </recommendedName>
</protein>
<sequence length="461" mass="51251">MIKKVFHAAGSLRFALFIFTVIIFVSSVGTFIRQHAPAEETTARLREAFGDAAPVVYSFLDKTGFTDLYHTYWFNFILLLLALNLIFCSVRKFPATWRKLTGKISTEKDSFSAYFVEEKEFRASSENVSKAFASVFSRWARAEGGDVLAAEKGRYGKSGAFVTHLGLVILITGGFIGGIFGYNGNIAILEGKLEHIVTAGKDKEIELPFSVYLENFESEYYENSPKQSSFRSKIHFIKDNVTTEAVVSVNSPVKFDGVTFYQSSYGVFPNRDVIFKFTVDSLISGVRSEYSMGLGQEFDIPDLNLKVKLNDFAPALGKDSDGGLVNFSTQLVNPALNFVFTNQEGESASEWILMKDPASGDFNNMHITFSDVWGAEYSVLSARIDPGLPVIYLGFIIISLGVIIAFYTSHRRVWSVVKPSGGSVSVRFFYHKDKGRVTAQREAEKMFKSLSAAIESGRGEK</sequence>
<evidence type="ECO:0000259" key="7">
    <source>
        <dbReference type="Pfam" id="PF05140"/>
    </source>
</evidence>